<reference evidence="1" key="1">
    <citation type="journal article" date="2014" name="Int. J. Syst. Evol. Microbiol.">
        <title>Complete genome sequence of Corynebacterium casei LMG S-19264T (=DSM 44701T), isolated from a smear-ripened cheese.</title>
        <authorList>
            <consortium name="US DOE Joint Genome Institute (JGI-PGF)"/>
            <person name="Walter F."/>
            <person name="Albersmeier A."/>
            <person name="Kalinowski J."/>
            <person name="Ruckert C."/>
        </authorList>
    </citation>
    <scope>NUCLEOTIDE SEQUENCE</scope>
    <source>
        <strain evidence="1">CGMCC 1.12751</strain>
    </source>
</reference>
<gene>
    <name evidence="1" type="ORF">GCM10010976_22870</name>
</gene>
<evidence type="ECO:0000313" key="1">
    <source>
        <dbReference type="EMBL" id="GGG51126.1"/>
    </source>
</evidence>
<evidence type="ECO:0000313" key="2">
    <source>
        <dbReference type="Proteomes" id="UP000625976"/>
    </source>
</evidence>
<dbReference type="EMBL" id="BMFQ01000003">
    <property type="protein sequence ID" value="GGG51126.1"/>
    <property type="molecule type" value="Genomic_DNA"/>
</dbReference>
<proteinExistence type="predicted"/>
<reference evidence="1" key="2">
    <citation type="submission" date="2020-09" db="EMBL/GenBank/DDBJ databases">
        <authorList>
            <person name="Sun Q."/>
            <person name="Zhou Y."/>
        </authorList>
    </citation>
    <scope>NUCLEOTIDE SEQUENCE</scope>
    <source>
        <strain evidence="1">CGMCC 1.12751</strain>
    </source>
</reference>
<organism evidence="1 2">
    <name type="scientific">Bizionia arctica</name>
    <dbReference type="NCBI Taxonomy" id="1495645"/>
    <lineage>
        <taxon>Bacteria</taxon>
        <taxon>Pseudomonadati</taxon>
        <taxon>Bacteroidota</taxon>
        <taxon>Flavobacteriia</taxon>
        <taxon>Flavobacteriales</taxon>
        <taxon>Flavobacteriaceae</taxon>
        <taxon>Bizionia</taxon>
    </lineage>
</organism>
<sequence>MNKILVFLFLLPVQYVVSQEIIITDSLSIEFLKTKKTSKKFNTRSNVKVKGDQVKRILTRCKIKALYNQPVDINAFSLVDTINKMRYRINEYIGYQGVSLFGAGYTSKMYLKENLKDKKGKPYKGIPKYDAKVKDSFEDYLFDGYTNLEVPIRFGTNRSLAAEFSGEKKEIFSTVYYSPTQMDQFTAEIYFIVHNTFTESHYELYYGKQLISEIERE</sequence>
<dbReference type="Proteomes" id="UP000625976">
    <property type="component" value="Unassembled WGS sequence"/>
</dbReference>
<dbReference type="RefSeq" id="WP_188464994.1">
    <property type="nucleotide sequence ID" value="NZ_BMFQ01000003.1"/>
</dbReference>
<keyword evidence="2" id="KW-1185">Reference proteome</keyword>
<protein>
    <submittedName>
        <fullName evidence="1">Uncharacterized protein</fullName>
    </submittedName>
</protein>
<name>A0A917LQ14_9FLAO</name>
<accession>A0A917LQ14</accession>
<dbReference type="AlphaFoldDB" id="A0A917LQ14"/>
<comment type="caution">
    <text evidence="1">The sequence shown here is derived from an EMBL/GenBank/DDBJ whole genome shotgun (WGS) entry which is preliminary data.</text>
</comment>